<dbReference type="InterPro" id="IPR011043">
    <property type="entry name" value="Gal_Oxase/kelch_b-propeller"/>
</dbReference>
<dbReference type="InterPro" id="IPR017451">
    <property type="entry name" value="F-box-assoc_interact_dom"/>
</dbReference>
<dbReference type="SUPFAM" id="SSF81383">
    <property type="entry name" value="F-box domain"/>
    <property type="match status" value="1"/>
</dbReference>
<proteinExistence type="predicted"/>
<dbReference type="PANTHER" id="PTHR31672:SF13">
    <property type="entry name" value="F-BOX PROTEIN CPR30-LIKE"/>
    <property type="match status" value="1"/>
</dbReference>
<dbReference type="PROSITE" id="PS50181">
    <property type="entry name" value="FBOX"/>
    <property type="match status" value="1"/>
</dbReference>
<dbReference type="SUPFAM" id="SSF50965">
    <property type="entry name" value="Galactose oxidase, central domain"/>
    <property type="match status" value="1"/>
</dbReference>
<dbReference type="InterPro" id="IPR006527">
    <property type="entry name" value="F-box-assoc_dom_typ1"/>
</dbReference>
<dbReference type="SMART" id="SM00256">
    <property type="entry name" value="FBOX"/>
    <property type="match status" value="1"/>
</dbReference>
<dbReference type="InterPro" id="IPR001810">
    <property type="entry name" value="F-box_dom"/>
</dbReference>
<reference evidence="3" key="1">
    <citation type="journal article" date="2016" name="Proc. Natl. Acad. Sci. U.S.A.">
        <title>Chromosome-level assembly of Arabidopsis thaliana Ler reveals the extent of translocation and inversion polymorphisms.</title>
        <authorList>
            <person name="Zapata L."/>
            <person name="Ding J."/>
            <person name="Willing E.M."/>
            <person name="Hartwig B."/>
            <person name="Bezdan D."/>
            <person name="Jiao W.B."/>
            <person name="Patel V."/>
            <person name="Velikkakam James G."/>
            <person name="Koornneef M."/>
            <person name="Ossowski S."/>
            <person name="Schneeberger K."/>
        </authorList>
    </citation>
    <scope>NUCLEOTIDE SEQUENCE [LARGE SCALE GENOMIC DNA]</scope>
    <source>
        <strain evidence="3">cv. Landsberg erecta</strain>
    </source>
</reference>
<dbReference type="Pfam" id="PF00646">
    <property type="entry name" value="F-box"/>
    <property type="match status" value="1"/>
</dbReference>
<dbReference type="Proteomes" id="UP000078284">
    <property type="component" value="Chromosome 3"/>
</dbReference>
<organism evidence="2 3">
    <name type="scientific">Arabidopsis thaliana</name>
    <name type="common">Mouse-ear cress</name>
    <dbReference type="NCBI Taxonomy" id="3702"/>
    <lineage>
        <taxon>Eukaryota</taxon>
        <taxon>Viridiplantae</taxon>
        <taxon>Streptophyta</taxon>
        <taxon>Embryophyta</taxon>
        <taxon>Tracheophyta</taxon>
        <taxon>Spermatophyta</taxon>
        <taxon>Magnoliopsida</taxon>
        <taxon>eudicotyledons</taxon>
        <taxon>Gunneridae</taxon>
        <taxon>Pentapetalae</taxon>
        <taxon>rosids</taxon>
        <taxon>malvids</taxon>
        <taxon>Brassicales</taxon>
        <taxon>Brassicaceae</taxon>
        <taxon>Camelineae</taxon>
        <taxon>Arabidopsis</taxon>
    </lineage>
</organism>
<protein>
    <recommendedName>
        <fullName evidence="1">F-box domain-containing protein</fullName>
    </recommendedName>
</protein>
<comment type="caution">
    <text evidence="2">The sequence shown here is derived from an EMBL/GenBank/DDBJ whole genome shotgun (WGS) entry which is preliminary data.</text>
</comment>
<dbReference type="InterPro" id="IPR036047">
    <property type="entry name" value="F-box-like_dom_sf"/>
</dbReference>
<dbReference type="AlphaFoldDB" id="A0A178VGD5"/>
<dbReference type="Gene3D" id="1.20.1280.50">
    <property type="match status" value="1"/>
</dbReference>
<name>A0A178VGD5_ARATH</name>
<dbReference type="ExpressionAtlas" id="A0A178VGD5">
    <property type="expression patterns" value="baseline and differential"/>
</dbReference>
<feature type="domain" description="F-box" evidence="1">
    <location>
        <begin position="1"/>
        <end position="46"/>
    </location>
</feature>
<dbReference type="PANTHER" id="PTHR31672">
    <property type="entry name" value="BNACNNG10540D PROTEIN"/>
    <property type="match status" value="1"/>
</dbReference>
<dbReference type="CDD" id="cd22157">
    <property type="entry name" value="F-box_AtFBW1-like"/>
    <property type="match status" value="1"/>
</dbReference>
<evidence type="ECO:0000313" key="2">
    <source>
        <dbReference type="EMBL" id="OAP04425.1"/>
    </source>
</evidence>
<accession>A0A178VGD5</accession>
<evidence type="ECO:0000259" key="1">
    <source>
        <dbReference type="PROSITE" id="PS50181"/>
    </source>
</evidence>
<dbReference type="EMBL" id="LUHQ01000003">
    <property type="protein sequence ID" value="OAP04425.1"/>
    <property type="molecule type" value="Genomic_DNA"/>
</dbReference>
<dbReference type="Pfam" id="PF07734">
    <property type="entry name" value="FBA_1"/>
    <property type="match status" value="1"/>
</dbReference>
<dbReference type="InterPro" id="IPR050796">
    <property type="entry name" value="SCF_F-box_component"/>
</dbReference>
<dbReference type="NCBIfam" id="TIGR01640">
    <property type="entry name" value="F_box_assoc_1"/>
    <property type="match status" value="1"/>
</dbReference>
<gene>
    <name evidence="2" type="ordered locus">AXX17_At3g25400</name>
</gene>
<evidence type="ECO:0000313" key="3">
    <source>
        <dbReference type="Proteomes" id="UP000078284"/>
    </source>
</evidence>
<sequence>MEYRSLPVELQEEILSRVPAKYLARLRSTSKQWNALSKTGSFAKKHSANATKEPLIIMLKDSRVYLASVNLHGVHNNVAQSFELGSRLYLKDPHISNVFHCDGLLLLCSIKENTLEVWNPCSGEAKLIKPRHSYYKESDFYALGYDNKSSCKKYKVLRVISQVHVQGDFKIEYEIYDFTNDSWRVHGATTELSIRQKHPVSVKGSTYWVVRNRYFPYKYFLSFDFSTERFQSLSLPQPFSYLVTDLSVVREEQLCLFGYYNWSTTSEDLNVWVTTSLGSVVSWSKFLTIQIIKPRVDMFDYGMSFLVDEQNKSLVCWISQKVLHIVGEIYHIQDLDDHGRDSALRSSCSVLMNYVPSLAQIQ</sequence>